<keyword evidence="1" id="KW-0472">Membrane</keyword>
<feature type="transmembrane region" description="Helical" evidence="1">
    <location>
        <begin position="245"/>
        <end position="262"/>
    </location>
</feature>
<name>A0ABW5D0C1_9BACT</name>
<evidence type="ECO:0000313" key="2">
    <source>
        <dbReference type="EMBL" id="MFD2247549.1"/>
    </source>
</evidence>
<evidence type="ECO:0000256" key="1">
    <source>
        <dbReference type="SAM" id="Phobius"/>
    </source>
</evidence>
<accession>A0ABW5D0C1</accession>
<dbReference type="RefSeq" id="WP_250430518.1">
    <property type="nucleotide sequence ID" value="NZ_JALPRR010000003.1"/>
</dbReference>
<dbReference type="Proteomes" id="UP001597374">
    <property type="component" value="Unassembled WGS sequence"/>
</dbReference>
<feature type="transmembrane region" description="Helical" evidence="1">
    <location>
        <begin position="170"/>
        <end position="191"/>
    </location>
</feature>
<keyword evidence="3" id="KW-1185">Reference proteome</keyword>
<feature type="transmembrane region" description="Helical" evidence="1">
    <location>
        <begin position="35"/>
        <end position="60"/>
    </location>
</feature>
<feature type="transmembrane region" description="Helical" evidence="1">
    <location>
        <begin position="274"/>
        <end position="291"/>
    </location>
</feature>
<evidence type="ECO:0000313" key="3">
    <source>
        <dbReference type="Proteomes" id="UP001597374"/>
    </source>
</evidence>
<evidence type="ECO:0008006" key="4">
    <source>
        <dbReference type="Google" id="ProtNLM"/>
    </source>
</evidence>
<comment type="caution">
    <text evidence="2">The sequence shown here is derived from an EMBL/GenBank/DDBJ whole genome shotgun (WGS) entry which is preliminary data.</text>
</comment>
<feature type="transmembrane region" description="Helical" evidence="1">
    <location>
        <begin position="104"/>
        <end position="127"/>
    </location>
</feature>
<gene>
    <name evidence="2" type="ORF">ACFSKP_14880</name>
</gene>
<organism evidence="2 3">
    <name type="scientific">Pontibacter ruber</name>
    <dbReference type="NCBI Taxonomy" id="1343895"/>
    <lineage>
        <taxon>Bacteria</taxon>
        <taxon>Pseudomonadati</taxon>
        <taxon>Bacteroidota</taxon>
        <taxon>Cytophagia</taxon>
        <taxon>Cytophagales</taxon>
        <taxon>Hymenobacteraceae</taxon>
        <taxon>Pontibacter</taxon>
    </lineage>
</organism>
<keyword evidence="1" id="KW-0812">Transmembrane</keyword>
<keyword evidence="1" id="KW-1133">Transmembrane helix</keyword>
<dbReference type="EMBL" id="JBHUIM010000002">
    <property type="protein sequence ID" value="MFD2247549.1"/>
    <property type="molecule type" value="Genomic_DNA"/>
</dbReference>
<sequence length="782" mass="88959">MVAIRFNVREGKRLFSIVGAGDIPAKILSYFSASILVLEVGTINLLWVSIIFFMGVYLLLRSRRHQAVEATDDMMSGSAASSHAAPVHTHPVKKVIGHYFHNSLIFSIALWFLISYCVMLIIDYTFLAEIKVFEASRRQLASFIALFFGFGRILAVLFELLFSSRLVARLGLTNALLIPPVLLFLLNIYVLTSGEAFLKYLYVFGGMVLVAEALRYTLQEPVVLVLFQPLDPHARLRGHAIAKGYTLPVALFLVGLFLEIYLRLQGELFVDTASWLILVLMVAWAGSVFLIRKVYHTTLVSVLQKGFFTGTRLFLQNPAVNEMLVEKAGSSKPQEVIHSLNLLERSGYNDIYRLLLKNLKCPRPEVKEYVLTRIIENNMVGALPLVKEQLENLTEPTLKPLLIKTQYFLEKNNGGIKDLQHLEPEYRKEAMIGLMLHKEQVEPWVIQELTRMAQGDTSEKLIALNIIAELGDKAYEHLVAALLQDTQPKIYSRAIEVAGRSKYFSLFKQVTEVAEKTGAYRSLHRTMLFYGDPIYKEEYIMKGDLPEPLVNLLCKTAGMAKGLNSTLFLESALKRYPAKTQQIVEALWEKKAIISIGSKDILNTWVNRKLDQSELKMEYYLNLAQDGAAILLQEALYSEIHQDIQTILKALALYYDQPRIERVIELYKQGYKYKLSNAVEMLELLIPDKHFKDLDKLIEFTQDVKHKQLSRGPSEDISESEIVKDILQRNNAGCSAWTKAVACYLIPRLQDIDFPLEVLRETDGKEDHLFSETKNYVLSMLS</sequence>
<feature type="transmembrane region" description="Helical" evidence="1">
    <location>
        <begin position="139"/>
        <end position="158"/>
    </location>
</feature>
<feature type="transmembrane region" description="Helical" evidence="1">
    <location>
        <begin position="197"/>
        <end position="218"/>
    </location>
</feature>
<reference evidence="3" key="1">
    <citation type="journal article" date="2019" name="Int. J. Syst. Evol. Microbiol.">
        <title>The Global Catalogue of Microorganisms (GCM) 10K type strain sequencing project: providing services to taxonomists for standard genome sequencing and annotation.</title>
        <authorList>
            <consortium name="The Broad Institute Genomics Platform"/>
            <consortium name="The Broad Institute Genome Sequencing Center for Infectious Disease"/>
            <person name="Wu L."/>
            <person name="Ma J."/>
        </authorList>
    </citation>
    <scope>NUCLEOTIDE SEQUENCE [LARGE SCALE GENOMIC DNA]</scope>
    <source>
        <strain evidence="3">CGMCC 4.1782</strain>
    </source>
</reference>
<protein>
    <recommendedName>
        <fullName evidence="4">HEAT repeat protein</fullName>
    </recommendedName>
</protein>
<proteinExistence type="predicted"/>